<dbReference type="HOGENOM" id="CLU_565509_0_0_1"/>
<feature type="transmembrane region" description="Helical" evidence="1">
    <location>
        <begin position="226"/>
        <end position="243"/>
    </location>
</feature>
<keyword evidence="1" id="KW-0812">Transmembrane</keyword>
<dbReference type="Gramene" id="EFJ10234">
    <property type="protein sequence ID" value="EFJ10234"/>
    <property type="gene ID" value="SELMODRAFT_447409"/>
</dbReference>
<name>D8SZK7_SELML</name>
<feature type="transmembrane region" description="Helical" evidence="1">
    <location>
        <begin position="193"/>
        <end position="214"/>
    </location>
</feature>
<evidence type="ECO:0000313" key="2">
    <source>
        <dbReference type="EMBL" id="EFJ10234.1"/>
    </source>
</evidence>
<keyword evidence="1" id="KW-1133">Transmembrane helix</keyword>
<protein>
    <submittedName>
        <fullName evidence="2">Uncharacterized protein</fullName>
    </submittedName>
</protein>
<gene>
    <name evidence="2" type="ORF">SELMODRAFT_447409</name>
</gene>
<feature type="transmembrane region" description="Helical" evidence="1">
    <location>
        <begin position="284"/>
        <end position="303"/>
    </location>
</feature>
<sequence>MRTSICMEKRISRKTIRKQPRVYKNRCDCSNMPSSCLASLASKELDLEKKKLEDSLLEDAWKLIRAGRKGEAQDPCPTGIALRCSAGLRARLRARQLAVESCIARATAQARNILRRRKPGTTAATNEELETGAIAGGLVAVEMDQAATAQSQAEVIPASPSQSQRALALLTSFLSLANAISMCQKWTQDGHDLTLIATAICAASAFCFLHSFLVGLGHIEKQRRKGCMTILLTALIPFFYPLMGIACRRLKGKKGWATAAVYTVSAVVPFVMRVICLLPFTHEASTVIASACSLLSGVAWLVFSSIVEYQILHIVGACLAVAVQAIYFACAHCVERRNTEGTINHALKELKDNSSGNKASLDDRFSLRVQSTGLTFDSLPTSQSGQQEVVSDLFLWLHLKIFHPELACCNTEISSIAHLVESTMLPYH</sequence>
<feature type="transmembrane region" description="Helical" evidence="1">
    <location>
        <begin position="255"/>
        <end position="272"/>
    </location>
</feature>
<accession>D8SZK7</accession>
<keyword evidence="3" id="KW-1185">Reference proteome</keyword>
<evidence type="ECO:0000313" key="3">
    <source>
        <dbReference type="Proteomes" id="UP000001514"/>
    </source>
</evidence>
<feature type="transmembrane region" description="Helical" evidence="1">
    <location>
        <begin position="309"/>
        <end position="330"/>
    </location>
</feature>
<dbReference type="InParanoid" id="D8SZK7"/>
<evidence type="ECO:0000256" key="1">
    <source>
        <dbReference type="SAM" id="Phobius"/>
    </source>
</evidence>
<proteinExistence type="predicted"/>
<dbReference type="AlphaFoldDB" id="D8SZK7"/>
<feature type="transmembrane region" description="Helical" evidence="1">
    <location>
        <begin position="166"/>
        <end position="187"/>
    </location>
</feature>
<keyword evidence="1" id="KW-0472">Membrane</keyword>
<dbReference type="EMBL" id="GL377655">
    <property type="protein sequence ID" value="EFJ10234.1"/>
    <property type="molecule type" value="Genomic_DNA"/>
</dbReference>
<organism evidence="3">
    <name type="scientific">Selaginella moellendorffii</name>
    <name type="common">Spikemoss</name>
    <dbReference type="NCBI Taxonomy" id="88036"/>
    <lineage>
        <taxon>Eukaryota</taxon>
        <taxon>Viridiplantae</taxon>
        <taxon>Streptophyta</taxon>
        <taxon>Embryophyta</taxon>
        <taxon>Tracheophyta</taxon>
        <taxon>Lycopodiopsida</taxon>
        <taxon>Selaginellales</taxon>
        <taxon>Selaginellaceae</taxon>
        <taxon>Selaginella</taxon>
    </lineage>
</organism>
<dbReference type="Proteomes" id="UP000001514">
    <property type="component" value="Unassembled WGS sequence"/>
</dbReference>
<dbReference type="KEGG" id="smo:SELMODRAFT_447409"/>
<reference evidence="2 3" key="1">
    <citation type="journal article" date="2011" name="Science">
        <title>The Selaginella genome identifies genetic changes associated with the evolution of vascular plants.</title>
        <authorList>
            <person name="Banks J.A."/>
            <person name="Nishiyama T."/>
            <person name="Hasebe M."/>
            <person name="Bowman J.L."/>
            <person name="Gribskov M."/>
            <person name="dePamphilis C."/>
            <person name="Albert V.A."/>
            <person name="Aono N."/>
            <person name="Aoyama T."/>
            <person name="Ambrose B.A."/>
            <person name="Ashton N.W."/>
            <person name="Axtell M.J."/>
            <person name="Barker E."/>
            <person name="Barker M.S."/>
            <person name="Bennetzen J.L."/>
            <person name="Bonawitz N.D."/>
            <person name="Chapple C."/>
            <person name="Cheng C."/>
            <person name="Correa L.G."/>
            <person name="Dacre M."/>
            <person name="DeBarry J."/>
            <person name="Dreyer I."/>
            <person name="Elias M."/>
            <person name="Engstrom E.M."/>
            <person name="Estelle M."/>
            <person name="Feng L."/>
            <person name="Finet C."/>
            <person name="Floyd S.K."/>
            <person name="Frommer W.B."/>
            <person name="Fujita T."/>
            <person name="Gramzow L."/>
            <person name="Gutensohn M."/>
            <person name="Harholt J."/>
            <person name="Hattori M."/>
            <person name="Heyl A."/>
            <person name="Hirai T."/>
            <person name="Hiwatashi Y."/>
            <person name="Ishikawa M."/>
            <person name="Iwata M."/>
            <person name="Karol K.G."/>
            <person name="Koehler B."/>
            <person name="Kolukisaoglu U."/>
            <person name="Kubo M."/>
            <person name="Kurata T."/>
            <person name="Lalonde S."/>
            <person name="Li K."/>
            <person name="Li Y."/>
            <person name="Litt A."/>
            <person name="Lyons E."/>
            <person name="Manning G."/>
            <person name="Maruyama T."/>
            <person name="Michael T.P."/>
            <person name="Mikami K."/>
            <person name="Miyazaki S."/>
            <person name="Morinaga S."/>
            <person name="Murata T."/>
            <person name="Mueller-Roeber B."/>
            <person name="Nelson D.R."/>
            <person name="Obara M."/>
            <person name="Oguri Y."/>
            <person name="Olmstead R.G."/>
            <person name="Onodera N."/>
            <person name="Petersen B.L."/>
            <person name="Pils B."/>
            <person name="Prigge M."/>
            <person name="Rensing S.A."/>
            <person name="Riano-Pachon D.M."/>
            <person name="Roberts A.W."/>
            <person name="Sato Y."/>
            <person name="Scheller H.V."/>
            <person name="Schulz B."/>
            <person name="Schulz C."/>
            <person name="Shakirov E.V."/>
            <person name="Shibagaki N."/>
            <person name="Shinohara N."/>
            <person name="Shippen D.E."/>
            <person name="Soerensen I."/>
            <person name="Sotooka R."/>
            <person name="Sugimoto N."/>
            <person name="Sugita M."/>
            <person name="Sumikawa N."/>
            <person name="Tanurdzic M."/>
            <person name="Theissen G."/>
            <person name="Ulvskov P."/>
            <person name="Wakazuki S."/>
            <person name="Weng J.K."/>
            <person name="Willats W.W."/>
            <person name="Wipf D."/>
            <person name="Wolf P.G."/>
            <person name="Yang L."/>
            <person name="Zimmer A.D."/>
            <person name="Zhu Q."/>
            <person name="Mitros T."/>
            <person name="Hellsten U."/>
            <person name="Loque D."/>
            <person name="Otillar R."/>
            <person name="Salamov A."/>
            <person name="Schmutz J."/>
            <person name="Shapiro H."/>
            <person name="Lindquist E."/>
            <person name="Lucas S."/>
            <person name="Rokhsar D."/>
            <person name="Grigoriev I.V."/>
        </authorList>
    </citation>
    <scope>NUCLEOTIDE SEQUENCE [LARGE SCALE GENOMIC DNA]</scope>
</reference>